<dbReference type="Gene3D" id="3.40.50.300">
    <property type="entry name" value="P-loop containing nucleotide triphosphate hydrolases"/>
    <property type="match status" value="1"/>
</dbReference>
<proteinExistence type="predicted"/>
<feature type="region of interest" description="Disordered" evidence="1">
    <location>
        <begin position="1"/>
        <end position="260"/>
    </location>
</feature>
<dbReference type="AlphaFoldDB" id="A0A6C0I145"/>
<feature type="compositionally biased region" description="Basic residues" evidence="1">
    <location>
        <begin position="111"/>
        <end position="137"/>
    </location>
</feature>
<feature type="compositionally biased region" description="Basic residues" evidence="1">
    <location>
        <begin position="51"/>
        <end position="63"/>
    </location>
</feature>
<name>A0A6C0I145_9ZZZZ</name>
<evidence type="ECO:0000256" key="1">
    <source>
        <dbReference type="SAM" id="MobiDB-lite"/>
    </source>
</evidence>
<dbReference type="InterPro" id="IPR003959">
    <property type="entry name" value="ATPase_AAA_core"/>
</dbReference>
<dbReference type="InterPro" id="IPR027417">
    <property type="entry name" value="P-loop_NTPase"/>
</dbReference>
<sequence length="729" mass="84707">MPKHPSNYRLRKKVVPDPESSESDDSTTEYEDDESYSEESTEESTEEEVKPKKKGKTTKKTTRKSSSSEDTEDEQIDPKQFQKLLSAMFPSKYMSKKVDSEEDEEEEETKPKKKKVASKSPKKVSKKTSKKSKKQRRKKEESEDEDDEDSDDEDEDESSEEDDDESSEEDDEKRINIILSMNTDDEYANYFGCEEDDEEDDDDEDCDTDDEETFMKEKFEKIEQPPSETDSKEKKKKDKKKKEKKLKEEEESDENDTPDVESEYLELLDLKKDLHKKLLKNQKSKILKKRITECSEDIKQLVKTARTKNTKKYKKLLIQDNKTPNEMTYFKKKMSNSEQLRIMKELKEVNDHMGIDKPYRISLLESQIPPKLKSQALQKLNLLNMMDSTDSEYFKIKNWMDNFMRIPFCKYTSLSVNIDDGIEKCHEFMANARATLDKCVYGLDDAKMQILQMVGQWIANPNSLGSAIAINGPPGTGKTTLVKDGISKILGREFVFIPLGGTGDASFLEGHSYTYEGSMWGKIVQSLMDCQTMNPVFFFDELDKLSDTPKGEEIIGILTHLTDTTQNSQFHDKYFSEVDFDLSKCLFIFSYNDESKVNPILKDRMYRIQTKGYDVKEKIVIARDYMLPKIREQINFKTEDIIIPDDTIKYIVSTTHLTQQESGVRNMKRCLEIVHTKLNLFRLVRPEDNIFAKEINLPVTFPIKITNKEIDILIKNDEKQSQSLLAMYC</sequence>
<dbReference type="GO" id="GO:0016887">
    <property type="term" value="F:ATP hydrolysis activity"/>
    <property type="evidence" value="ECO:0007669"/>
    <property type="project" value="InterPro"/>
</dbReference>
<dbReference type="GO" id="GO:0005524">
    <property type="term" value="F:ATP binding"/>
    <property type="evidence" value="ECO:0007669"/>
    <property type="project" value="InterPro"/>
</dbReference>
<dbReference type="PANTHER" id="PTHR43718">
    <property type="entry name" value="LON PROTEASE"/>
    <property type="match status" value="1"/>
</dbReference>
<feature type="compositionally biased region" description="Basic and acidic residues" evidence="1">
    <location>
        <begin position="213"/>
        <end position="233"/>
    </location>
</feature>
<dbReference type="PANTHER" id="PTHR43718:SF2">
    <property type="entry name" value="LON PROTEASE HOMOLOG, MITOCHONDRIAL"/>
    <property type="match status" value="1"/>
</dbReference>
<dbReference type="GO" id="GO:0007005">
    <property type="term" value="P:mitochondrion organization"/>
    <property type="evidence" value="ECO:0007669"/>
    <property type="project" value="TreeGrafter"/>
</dbReference>
<feature type="compositionally biased region" description="Basic residues" evidence="1">
    <location>
        <begin position="234"/>
        <end position="244"/>
    </location>
</feature>
<dbReference type="GO" id="GO:0004252">
    <property type="term" value="F:serine-type endopeptidase activity"/>
    <property type="evidence" value="ECO:0007669"/>
    <property type="project" value="InterPro"/>
</dbReference>
<dbReference type="Gene3D" id="1.10.8.60">
    <property type="match status" value="1"/>
</dbReference>
<dbReference type="SUPFAM" id="SSF52540">
    <property type="entry name" value="P-loop containing nucleoside triphosphate hydrolases"/>
    <property type="match status" value="1"/>
</dbReference>
<feature type="compositionally biased region" description="Acidic residues" evidence="1">
    <location>
        <begin position="249"/>
        <end position="260"/>
    </location>
</feature>
<reference evidence="3" key="1">
    <citation type="journal article" date="2020" name="Nature">
        <title>Giant virus diversity and host interactions through global metagenomics.</title>
        <authorList>
            <person name="Schulz F."/>
            <person name="Roux S."/>
            <person name="Paez-Espino D."/>
            <person name="Jungbluth S."/>
            <person name="Walsh D.A."/>
            <person name="Denef V.J."/>
            <person name="McMahon K.D."/>
            <person name="Konstantinidis K.T."/>
            <person name="Eloe-Fadrosh E.A."/>
            <person name="Kyrpides N.C."/>
            <person name="Woyke T."/>
        </authorList>
    </citation>
    <scope>NUCLEOTIDE SEQUENCE</scope>
    <source>
        <strain evidence="3">GVMAG-M-3300023184-184</strain>
    </source>
</reference>
<dbReference type="GO" id="GO:0006515">
    <property type="term" value="P:protein quality control for misfolded or incompletely synthesized proteins"/>
    <property type="evidence" value="ECO:0007669"/>
    <property type="project" value="TreeGrafter"/>
</dbReference>
<dbReference type="EMBL" id="MN740059">
    <property type="protein sequence ID" value="QHT86135.1"/>
    <property type="molecule type" value="Genomic_DNA"/>
</dbReference>
<feature type="compositionally biased region" description="Acidic residues" evidence="1">
    <location>
        <begin position="183"/>
        <end position="212"/>
    </location>
</feature>
<feature type="compositionally biased region" description="Acidic residues" evidence="1">
    <location>
        <begin position="19"/>
        <end position="46"/>
    </location>
</feature>
<feature type="compositionally biased region" description="Acidic residues" evidence="1">
    <location>
        <begin position="142"/>
        <end position="171"/>
    </location>
</feature>
<evidence type="ECO:0000313" key="3">
    <source>
        <dbReference type="EMBL" id="QHT86135.1"/>
    </source>
</evidence>
<evidence type="ECO:0000259" key="2">
    <source>
        <dbReference type="Pfam" id="PF00004"/>
    </source>
</evidence>
<accession>A0A6C0I145</accession>
<feature type="domain" description="ATPase AAA-type core" evidence="2">
    <location>
        <begin position="470"/>
        <end position="610"/>
    </location>
</feature>
<dbReference type="InterPro" id="IPR027065">
    <property type="entry name" value="Lon_Prtase"/>
</dbReference>
<dbReference type="GO" id="GO:0004176">
    <property type="term" value="F:ATP-dependent peptidase activity"/>
    <property type="evidence" value="ECO:0007669"/>
    <property type="project" value="InterPro"/>
</dbReference>
<organism evidence="3">
    <name type="scientific">viral metagenome</name>
    <dbReference type="NCBI Taxonomy" id="1070528"/>
    <lineage>
        <taxon>unclassified sequences</taxon>
        <taxon>metagenomes</taxon>
        <taxon>organismal metagenomes</taxon>
    </lineage>
</organism>
<dbReference type="GO" id="GO:0003697">
    <property type="term" value="F:single-stranded DNA binding"/>
    <property type="evidence" value="ECO:0007669"/>
    <property type="project" value="TreeGrafter"/>
</dbReference>
<dbReference type="GO" id="GO:0005759">
    <property type="term" value="C:mitochondrial matrix"/>
    <property type="evidence" value="ECO:0007669"/>
    <property type="project" value="TreeGrafter"/>
</dbReference>
<dbReference type="GO" id="GO:0051131">
    <property type="term" value="P:chaperone-mediated protein complex assembly"/>
    <property type="evidence" value="ECO:0007669"/>
    <property type="project" value="TreeGrafter"/>
</dbReference>
<dbReference type="Pfam" id="PF00004">
    <property type="entry name" value="AAA"/>
    <property type="match status" value="1"/>
</dbReference>
<protein>
    <recommendedName>
        <fullName evidence="2">ATPase AAA-type core domain-containing protein</fullName>
    </recommendedName>
</protein>